<keyword evidence="2" id="KW-1185">Reference proteome</keyword>
<proteinExistence type="predicted"/>
<evidence type="ECO:0000313" key="2">
    <source>
        <dbReference type="Proteomes" id="UP001148629"/>
    </source>
</evidence>
<reference evidence="1" key="1">
    <citation type="submission" date="2022-08" db="EMBL/GenBank/DDBJ databases">
        <title>Genome Sequence of Fusarium decemcellulare.</title>
        <authorList>
            <person name="Buettner E."/>
        </authorList>
    </citation>
    <scope>NUCLEOTIDE SEQUENCE</scope>
    <source>
        <strain evidence="1">Babe19</strain>
    </source>
</reference>
<name>A0ACC1R9U7_9HYPO</name>
<gene>
    <name evidence="1" type="ORF">NM208_g17055</name>
</gene>
<organism evidence="1 2">
    <name type="scientific">Fusarium decemcellulare</name>
    <dbReference type="NCBI Taxonomy" id="57161"/>
    <lineage>
        <taxon>Eukaryota</taxon>
        <taxon>Fungi</taxon>
        <taxon>Dikarya</taxon>
        <taxon>Ascomycota</taxon>
        <taxon>Pezizomycotina</taxon>
        <taxon>Sordariomycetes</taxon>
        <taxon>Hypocreomycetidae</taxon>
        <taxon>Hypocreales</taxon>
        <taxon>Nectriaceae</taxon>
        <taxon>Fusarium</taxon>
        <taxon>Fusarium decemcellulare species complex</taxon>
    </lineage>
</organism>
<comment type="caution">
    <text evidence="1">The sequence shown here is derived from an EMBL/GenBank/DDBJ whole genome shotgun (WGS) entry which is preliminary data.</text>
</comment>
<sequence>MPGLGGGSTGAPADAAERCHGAPPPGDAYRLPTVDSSSIRSHSSFKSRVSSTATTPGTDFLATTPISHLLINTHTSSIAGYTIYREEPNDAAPDLSNSQNLHPLGEFSLSAFLAPSLKLTRPKRSAID</sequence>
<accession>A0ACC1R9U7</accession>
<dbReference type="EMBL" id="JANRMS010005783">
    <property type="protein sequence ID" value="KAJ3500864.1"/>
    <property type="molecule type" value="Genomic_DNA"/>
</dbReference>
<protein>
    <submittedName>
        <fullName evidence="1">Uncharacterized protein</fullName>
    </submittedName>
</protein>
<dbReference type="Proteomes" id="UP001148629">
    <property type="component" value="Unassembled WGS sequence"/>
</dbReference>
<evidence type="ECO:0000313" key="1">
    <source>
        <dbReference type="EMBL" id="KAJ3500864.1"/>
    </source>
</evidence>